<accession>A0A2A2G6Y6</accession>
<dbReference type="RefSeq" id="WP_095607803.1">
    <property type="nucleotide sequence ID" value="NZ_NSKE01000022.1"/>
</dbReference>
<feature type="transmembrane region" description="Helical" evidence="1">
    <location>
        <begin position="91"/>
        <end position="110"/>
    </location>
</feature>
<keyword evidence="1" id="KW-0472">Membrane</keyword>
<gene>
    <name evidence="2" type="ORF">CK503_15820</name>
</gene>
<protein>
    <submittedName>
        <fullName evidence="2">Uncharacterized protein</fullName>
    </submittedName>
</protein>
<organism evidence="2 3">
    <name type="scientific">Fodinibius salipaludis</name>
    <dbReference type="NCBI Taxonomy" id="2032627"/>
    <lineage>
        <taxon>Bacteria</taxon>
        <taxon>Pseudomonadati</taxon>
        <taxon>Balneolota</taxon>
        <taxon>Balneolia</taxon>
        <taxon>Balneolales</taxon>
        <taxon>Balneolaceae</taxon>
        <taxon>Fodinibius</taxon>
    </lineage>
</organism>
<proteinExistence type="predicted"/>
<keyword evidence="1" id="KW-0812">Transmembrane</keyword>
<name>A0A2A2G6Y6_9BACT</name>
<evidence type="ECO:0000313" key="2">
    <source>
        <dbReference type="EMBL" id="PAU92619.1"/>
    </source>
</evidence>
<keyword evidence="3" id="KW-1185">Reference proteome</keyword>
<reference evidence="2 3" key="1">
    <citation type="submission" date="2017-08" db="EMBL/GenBank/DDBJ databases">
        <title>Aliifodinibius alkalisoli sp. nov., isolated from saline alkaline soil.</title>
        <authorList>
            <person name="Liu D."/>
            <person name="Zhang G."/>
        </authorList>
    </citation>
    <scope>NUCLEOTIDE SEQUENCE [LARGE SCALE GENOMIC DNA]</scope>
    <source>
        <strain evidence="2 3">WN023</strain>
    </source>
</reference>
<keyword evidence="1" id="KW-1133">Transmembrane helix</keyword>
<dbReference type="AlphaFoldDB" id="A0A2A2G6Y6"/>
<dbReference type="Proteomes" id="UP000218831">
    <property type="component" value="Unassembled WGS sequence"/>
</dbReference>
<feature type="transmembrane region" description="Helical" evidence="1">
    <location>
        <begin position="65"/>
        <end position="85"/>
    </location>
</feature>
<evidence type="ECO:0000256" key="1">
    <source>
        <dbReference type="SAM" id="Phobius"/>
    </source>
</evidence>
<sequence length="125" mass="14231">MNFLRWLLFLPLAAILIAIGQTITVLLAENLHWYFVASILIFFGWTVIITSYLPSKIAPKHKISAIIILTLFVLFEGGTLVLHFSEFSWTVIFARIYIDILIIVGGIVAYKDDKSLKEVFTKQDV</sequence>
<evidence type="ECO:0000313" key="3">
    <source>
        <dbReference type="Proteomes" id="UP000218831"/>
    </source>
</evidence>
<comment type="caution">
    <text evidence="2">The sequence shown here is derived from an EMBL/GenBank/DDBJ whole genome shotgun (WGS) entry which is preliminary data.</text>
</comment>
<dbReference type="EMBL" id="NSKE01000022">
    <property type="protein sequence ID" value="PAU92619.1"/>
    <property type="molecule type" value="Genomic_DNA"/>
</dbReference>
<feature type="transmembrane region" description="Helical" evidence="1">
    <location>
        <begin position="32"/>
        <end position="53"/>
    </location>
</feature>